<evidence type="ECO:0000256" key="2">
    <source>
        <dbReference type="ARBA" id="ARBA00022516"/>
    </source>
</evidence>
<gene>
    <name evidence="13" type="ORF">DXN04_32780</name>
</gene>
<dbReference type="InterPro" id="IPR050187">
    <property type="entry name" value="Lipid_Phosphate_FormReg"/>
</dbReference>
<name>A0A3E1NS13_9BACT</name>
<keyword evidence="8" id="KW-0460">Magnesium</keyword>
<dbReference type="InterPro" id="IPR001206">
    <property type="entry name" value="Diacylglycerol_kinase_cat_dom"/>
</dbReference>
<reference evidence="13 14" key="1">
    <citation type="submission" date="2018-08" db="EMBL/GenBank/DDBJ databases">
        <title>Chitinophaga sp. K20C18050901, a novel bacterium isolated from forest soil.</title>
        <authorList>
            <person name="Wang C."/>
        </authorList>
    </citation>
    <scope>NUCLEOTIDE SEQUENCE [LARGE SCALE GENOMIC DNA]</scope>
    <source>
        <strain evidence="13 14">K20C18050901</strain>
    </source>
</reference>
<protein>
    <submittedName>
        <fullName evidence="13">Diacylglycerol kinase family lipid kinase</fullName>
    </submittedName>
</protein>
<dbReference type="GO" id="GO:0005524">
    <property type="term" value="F:ATP binding"/>
    <property type="evidence" value="ECO:0007669"/>
    <property type="project" value="UniProtKB-KW"/>
</dbReference>
<evidence type="ECO:0000256" key="7">
    <source>
        <dbReference type="ARBA" id="ARBA00022840"/>
    </source>
</evidence>
<dbReference type="GO" id="GO:0016301">
    <property type="term" value="F:kinase activity"/>
    <property type="evidence" value="ECO:0007669"/>
    <property type="project" value="UniProtKB-KW"/>
</dbReference>
<dbReference type="InterPro" id="IPR045540">
    <property type="entry name" value="YegS/DAGK_C"/>
</dbReference>
<dbReference type="EMBL" id="QTJV01000020">
    <property type="protein sequence ID" value="RFM30716.1"/>
    <property type="molecule type" value="Genomic_DNA"/>
</dbReference>
<feature type="domain" description="DAGKc" evidence="12">
    <location>
        <begin position="1"/>
        <end position="128"/>
    </location>
</feature>
<evidence type="ECO:0000256" key="10">
    <source>
        <dbReference type="ARBA" id="ARBA00023209"/>
    </source>
</evidence>
<keyword evidence="7" id="KW-0067">ATP-binding</keyword>
<dbReference type="RefSeq" id="WP_116857649.1">
    <property type="nucleotide sequence ID" value="NZ_QTJV01000020.1"/>
</dbReference>
<evidence type="ECO:0000259" key="12">
    <source>
        <dbReference type="PROSITE" id="PS50146"/>
    </source>
</evidence>
<accession>A0A3E1NS13</accession>
<dbReference type="Pfam" id="PF00781">
    <property type="entry name" value="DAGK_cat"/>
    <property type="match status" value="1"/>
</dbReference>
<comment type="caution">
    <text evidence="13">The sequence shown here is derived from an EMBL/GenBank/DDBJ whole genome shotgun (WGS) entry which is preliminary data.</text>
</comment>
<dbReference type="PANTHER" id="PTHR12358">
    <property type="entry name" value="SPHINGOSINE KINASE"/>
    <property type="match status" value="1"/>
</dbReference>
<keyword evidence="14" id="KW-1185">Reference proteome</keyword>
<keyword evidence="11" id="KW-1208">Phospholipid metabolism</keyword>
<evidence type="ECO:0000313" key="14">
    <source>
        <dbReference type="Proteomes" id="UP000261174"/>
    </source>
</evidence>
<evidence type="ECO:0000256" key="4">
    <source>
        <dbReference type="ARBA" id="ARBA00022723"/>
    </source>
</evidence>
<evidence type="ECO:0000256" key="3">
    <source>
        <dbReference type="ARBA" id="ARBA00022679"/>
    </source>
</evidence>
<evidence type="ECO:0000256" key="5">
    <source>
        <dbReference type="ARBA" id="ARBA00022741"/>
    </source>
</evidence>
<dbReference type="AlphaFoldDB" id="A0A3E1NS13"/>
<keyword evidence="5" id="KW-0547">Nucleotide-binding</keyword>
<dbReference type="SMART" id="SM00046">
    <property type="entry name" value="DAGKc"/>
    <property type="match status" value="1"/>
</dbReference>
<evidence type="ECO:0000256" key="6">
    <source>
        <dbReference type="ARBA" id="ARBA00022777"/>
    </source>
</evidence>
<evidence type="ECO:0000256" key="11">
    <source>
        <dbReference type="ARBA" id="ARBA00023264"/>
    </source>
</evidence>
<keyword evidence="2" id="KW-0444">Lipid biosynthesis</keyword>
<evidence type="ECO:0000256" key="9">
    <source>
        <dbReference type="ARBA" id="ARBA00023098"/>
    </source>
</evidence>
<dbReference type="GO" id="GO:0046872">
    <property type="term" value="F:metal ion binding"/>
    <property type="evidence" value="ECO:0007669"/>
    <property type="project" value="UniProtKB-KW"/>
</dbReference>
<organism evidence="13 14">
    <name type="scientific">Chitinophaga silvisoli</name>
    <dbReference type="NCBI Taxonomy" id="2291814"/>
    <lineage>
        <taxon>Bacteria</taxon>
        <taxon>Pseudomonadati</taxon>
        <taxon>Bacteroidota</taxon>
        <taxon>Chitinophagia</taxon>
        <taxon>Chitinophagales</taxon>
        <taxon>Chitinophagaceae</taxon>
        <taxon>Chitinophaga</taxon>
    </lineage>
</organism>
<keyword evidence="10" id="KW-0594">Phospholipid biosynthesis</keyword>
<proteinExistence type="predicted"/>
<comment type="cofactor">
    <cofactor evidence="1">
        <name>Mg(2+)</name>
        <dbReference type="ChEBI" id="CHEBI:18420"/>
    </cofactor>
</comment>
<dbReference type="GO" id="GO:0008654">
    <property type="term" value="P:phospholipid biosynthetic process"/>
    <property type="evidence" value="ECO:0007669"/>
    <property type="project" value="UniProtKB-KW"/>
</dbReference>
<evidence type="ECO:0000313" key="13">
    <source>
        <dbReference type="EMBL" id="RFM30716.1"/>
    </source>
</evidence>
<dbReference type="InterPro" id="IPR005218">
    <property type="entry name" value="Diacylglycerol/lipid_kinase"/>
</dbReference>
<keyword evidence="6 13" id="KW-0418">Kinase</keyword>
<dbReference type="Pfam" id="PF19279">
    <property type="entry name" value="YegS_C"/>
    <property type="match status" value="1"/>
</dbReference>
<dbReference type="InterPro" id="IPR016064">
    <property type="entry name" value="NAD/diacylglycerol_kinase_sf"/>
</dbReference>
<dbReference type="InterPro" id="IPR017438">
    <property type="entry name" value="ATP-NAD_kinase_N"/>
</dbReference>
<evidence type="ECO:0000256" key="1">
    <source>
        <dbReference type="ARBA" id="ARBA00001946"/>
    </source>
</evidence>
<keyword evidence="4" id="KW-0479">Metal-binding</keyword>
<dbReference type="Proteomes" id="UP000261174">
    <property type="component" value="Unassembled WGS sequence"/>
</dbReference>
<dbReference type="NCBIfam" id="TIGR00147">
    <property type="entry name" value="YegS/Rv2252/BmrU family lipid kinase"/>
    <property type="match status" value="1"/>
</dbReference>
<evidence type="ECO:0000256" key="8">
    <source>
        <dbReference type="ARBA" id="ARBA00022842"/>
    </source>
</evidence>
<dbReference type="GO" id="GO:0005886">
    <property type="term" value="C:plasma membrane"/>
    <property type="evidence" value="ECO:0007669"/>
    <property type="project" value="TreeGrafter"/>
</dbReference>
<dbReference type="OrthoDB" id="9786026at2"/>
<dbReference type="SUPFAM" id="SSF111331">
    <property type="entry name" value="NAD kinase/diacylglycerol kinase-like"/>
    <property type="match status" value="1"/>
</dbReference>
<keyword evidence="9" id="KW-0443">Lipid metabolism</keyword>
<dbReference type="Gene3D" id="3.40.50.10330">
    <property type="entry name" value="Probable inorganic polyphosphate/atp-NAD kinase, domain 1"/>
    <property type="match status" value="1"/>
</dbReference>
<dbReference type="PROSITE" id="PS50146">
    <property type="entry name" value="DAGK"/>
    <property type="match status" value="1"/>
</dbReference>
<keyword evidence="3" id="KW-0808">Transferase</keyword>
<dbReference type="PANTHER" id="PTHR12358:SF106">
    <property type="entry name" value="LIPID KINASE YEGS"/>
    <property type="match status" value="1"/>
</dbReference>
<sequence length="287" mass="31996">MRLLFVINPVSGGKKKADHGTLIRNFFKDREETIEICKFEGPASGQELKKKIRHWHPDRVVAVGGDGTVKAVAEQLLHTRLPMGIIPAGSANGMATELSVPENFEQAMQVVLEGKIQVIDAIRINQQEICIHLGDLGLNALLVKNFEQGGTRGKLGYALSSFKTLWQRQSMQVEIRNAQVSLSRVAFMIVLANARRYGTGVSINPDGNLSDGLFEVVVIRRLSLWELLKMIRQFKPFDPKKTEVIQADQVTISTRRKAHFQVDGEYLGKVKNVKAEIMAKALQVMVP</sequence>
<dbReference type="Gene3D" id="2.60.200.40">
    <property type="match status" value="1"/>
</dbReference>